<evidence type="ECO:0000259" key="2">
    <source>
        <dbReference type="Pfam" id="PF05436"/>
    </source>
</evidence>
<dbReference type="OrthoDB" id="4018264at2759"/>
<keyword evidence="4" id="KW-1185">Reference proteome</keyword>
<dbReference type="STRING" id="322104.A3LXF9"/>
<dbReference type="Pfam" id="PF05436">
    <property type="entry name" value="MF_alpha_N"/>
    <property type="match status" value="1"/>
</dbReference>
<dbReference type="InParanoid" id="A3LXF9"/>
<evidence type="ECO:0000313" key="3">
    <source>
        <dbReference type="EMBL" id="ABN67449.1"/>
    </source>
</evidence>
<accession>A3LXF9</accession>
<protein>
    <submittedName>
        <fullName evidence="3">Mating factor alpha</fullName>
    </submittedName>
</protein>
<dbReference type="InterPro" id="IPR008675">
    <property type="entry name" value="Mating_factor_alpha_N"/>
</dbReference>
<dbReference type="HOGENOM" id="CLU_1805902_0_0_1"/>
<dbReference type="GO" id="GO:0007618">
    <property type="term" value="P:mating"/>
    <property type="evidence" value="ECO:0007669"/>
    <property type="project" value="InterPro"/>
</dbReference>
<dbReference type="FunCoup" id="A3LXF9">
    <property type="interactions" value="99"/>
</dbReference>
<dbReference type="AlphaFoldDB" id="A3LXF9"/>
<feature type="non-terminal residue" evidence="3">
    <location>
        <position position="143"/>
    </location>
</feature>
<keyword evidence="1" id="KW-0732">Signal</keyword>
<dbReference type="GeneID" id="4840033"/>
<dbReference type="OMA" id="AEAKWGW"/>
<feature type="signal peptide" evidence="1">
    <location>
        <begin position="1"/>
        <end position="25"/>
    </location>
</feature>
<dbReference type="GO" id="GO:0005576">
    <property type="term" value="C:extracellular region"/>
    <property type="evidence" value="ECO:0007669"/>
    <property type="project" value="InterPro"/>
</dbReference>
<dbReference type="EMBL" id="CP000500">
    <property type="protein sequence ID" value="ABN67449.1"/>
    <property type="molecule type" value="Genomic_DNA"/>
</dbReference>
<dbReference type="KEGG" id="pic:PICST_48016"/>
<proteinExistence type="predicted"/>
<feature type="domain" description="Mating factor alpha precursor N-terminal" evidence="2">
    <location>
        <begin position="5"/>
        <end position="83"/>
    </location>
</feature>
<feature type="chain" id="PRO_5002655139" evidence="1">
    <location>
        <begin position="26"/>
        <end position="143"/>
    </location>
</feature>
<evidence type="ECO:0000313" key="4">
    <source>
        <dbReference type="Proteomes" id="UP000002258"/>
    </source>
</evidence>
<dbReference type="eggNOG" id="ENOG502S0T3">
    <property type="taxonomic scope" value="Eukaryota"/>
</dbReference>
<sequence>MHLRSTAILSAVVFTSVALSAPTSGQNIDIDFPDESIAGAIPLSYDLVPIIGSYQGQNVILIVNSTIAAASEAAASEGKSKRDANAWHWTSYGVFEPGKRDANANAAPWHWTSYGVFEPGKRDANADAAPWHWTSYGVFEPGK</sequence>
<name>A3LXF9_PICST</name>
<organism evidence="3 4">
    <name type="scientific">Scheffersomyces stipitis (strain ATCC 58785 / CBS 6054 / NBRC 10063 / NRRL Y-11545)</name>
    <name type="common">Yeast</name>
    <name type="synonym">Pichia stipitis</name>
    <dbReference type="NCBI Taxonomy" id="322104"/>
    <lineage>
        <taxon>Eukaryota</taxon>
        <taxon>Fungi</taxon>
        <taxon>Dikarya</taxon>
        <taxon>Ascomycota</taxon>
        <taxon>Saccharomycotina</taxon>
        <taxon>Pichiomycetes</taxon>
        <taxon>Debaryomycetaceae</taxon>
        <taxon>Scheffersomyces</taxon>
    </lineage>
</organism>
<gene>
    <name evidence="3" type="ORF">PICST_48016</name>
</gene>
<dbReference type="Proteomes" id="UP000002258">
    <property type="component" value="Chromosome 6"/>
</dbReference>
<evidence type="ECO:0000256" key="1">
    <source>
        <dbReference type="SAM" id="SignalP"/>
    </source>
</evidence>
<dbReference type="RefSeq" id="XP_001385478.1">
    <property type="nucleotide sequence ID" value="XM_001385441.1"/>
</dbReference>
<reference evidence="3 4" key="1">
    <citation type="journal article" date="2007" name="Nat. Biotechnol.">
        <title>Genome sequence of the lignocellulose-bioconverting and xylose-fermenting yeast Pichia stipitis.</title>
        <authorList>
            <person name="Jeffries T.W."/>
            <person name="Grigoriev I.V."/>
            <person name="Grimwood J."/>
            <person name="Laplaza J.M."/>
            <person name="Aerts A."/>
            <person name="Salamov A."/>
            <person name="Schmutz J."/>
            <person name="Lindquist E."/>
            <person name="Dehal P."/>
            <person name="Shapiro H."/>
            <person name="Jin Y.S."/>
            <person name="Passoth V."/>
            <person name="Richardson P.M."/>
        </authorList>
    </citation>
    <scope>NUCLEOTIDE SEQUENCE [LARGE SCALE GENOMIC DNA]</scope>
    <source>
        <strain evidence="4">ATCC 58785 / CBS 6054 / NBRC 10063 / NRRL Y-11545</strain>
    </source>
</reference>